<proteinExistence type="predicted"/>
<name>A0ABW4ALM9_9ACTN</name>
<evidence type="ECO:0000256" key="2">
    <source>
        <dbReference type="SAM" id="Phobius"/>
    </source>
</evidence>
<dbReference type="Proteomes" id="UP001597183">
    <property type="component" value="Unassembled WGS sequence"/>
</dbReference>
<evidence type="ECO:0000313" key="4">
    <source>
        <dbReference type="Proteomes" id="UP001597183"/>
    </source>
</evidence>
<dbReference type="RefSeq" id="WP_317795700.1">
    <property type="nucleotide sequence ID" value="NZ_AP028461.1"/>
</dbReference>
<feature type="region of interest" description="Disordered" evidence="1">
    <location>
        <begin position="88"/>
        <end position="121"/>
    </location>
</feature>
<feature type="compositionally biased region" description="Basic and acidic residues" evidence="1">
    <location>
        <begin position="103"/>
        <end position="121"/>
    </location>
</feature>
<organism evidence="3 4">
    <name type="scientific">Actinoplanes sichuanensis</name>
    <dbReference type="NCBI Taxonomy" id="512349"/>
    <lineage>
        <taxon>Bacteria</taxon>
        <taxon>Bacillati</taxon>
        <taxon>Actinomycetota</taxon>
        <taxon>Actinomycetes</taxon>
        <taxon>Micromonosporales</taxon>
        <taxon>Micromonosporaceae</taxon>
        <taxon>Actinoplanes</taxon>
    </lineage>
</organism>
<feature type="transmembrane region" description="Helical" evidence="2">
    <location>
        <begin position="7"/>
        <end position="25"/>
    </location>
</feature>
<feature type="transmembrane region" description="Helical" evidence="2">
    <location>
        <begin position="37"/>
        <end position="57"/>
    </location>
</feature>
<comment type="caution">
    <text evidence="3">The sequence shown here is derived from an EMBL/GenBank/DDBJ whole genome shotgun (WGS) entry which is preliminary data.</text>
</comment>
<evidence type="ECO:0000313" key="3">
    <source>
        <dbReference type="EMBL" id="MFD1370858.1"/>
    </source>
</evidence>
<keyword evidence="2" id="KW-1133">Transmembrane helix</keyword>
<dbReference type="EMBL" id="JBHTMK010000048">
    <property type="protein sequence ID" value="MFD1370858.1"/>
    <property type="molecule type" value="Genomic_DNA"/>
</dbReference>
<reference evidence="4" key="1">
    <citation type="journal article" date="2019" name="Int. J. Syst. Evol. Microbiol.">
        <title>The Global Catalogue of Microorganisms (GCM) 10K type strain sequencing project: providing services to taxonomists for standard genome sequencing and annotation.</title>
        <authorList>
            <consortium name="The Broad Institute Genomics Platform"/>
            <consortium name="The Broad Institute Genome Sequencing Center for Infectious Disease"/>
            <person name="Wu L."/>
            <person name="Ma J."/>
        </authorList>
    </citation>
    <scope>NUCLEOTIDE SEQUENCE [LARGE SCALE GENOMIC DNA]</scope>
    <source>
        <strain evidence="4">CCM 7526</strain>
    </source>
</reference>
<evidence type="ECO:0000256" key="1">
    <source>
        <dbReference type="SAM" id="MobiDB-lite"/>
    </source>
</evidence>
<gene>
    <name evidence="3" type="ORF">ACFQ5G_36430</name>
</gene>
<accession>A0ABW4ALM9</accession>
<keyword evidence="2" id="KW-0472">Membrane</keyword>
<keyword evidence="2" id="KW-0812">Transmembrane</keyword>
<keyword evidence="4" id="KW-1185">Reference proteome</keyword>
<protein>
    <submittedName>
        <fullName evidence="3">Uncharacterized protein</fullName>
    </submittedName>
</protein>
<sequence length="121" mass="12264">MSRTLKVIASTLLIVAGMIAAVWFLRGQGLDKAEKWTSLIGAFLSAGTGITGLVLTLRQPSAQGAGRPGRISRTGDAVATGAGSEAITGSVGDAAGTTVRRTGRAEARDGGRAVSGEDRRP</sequence>